<keyword evidence="2" id="KW-1185">Reference proteome</keyword>
<evidence type="ECO:0000313" key="2">
    <source>
        <dbReference type="Proteomes" id="UP000694402"/>
    </source>
</evidence>
<evidence type="ECO:0000313" key="1">
    <source>
        <dbReference type="Ensembl" id="ENSOTSP00005090358.1"/>
    </source>
</evidence>
<proteinExistence type="predicted"/>
<reference evidence="1" key="2">
    <citation type="submission" date="2025-09" db="UniProtKB">
        <authorList>
            <consortium name="Ensembl"/>
        </authorList>
    </citation>
    <scope>IDENTIFICATION</scope>
</reference>
<name>A0A8C8MHQ4_ONCTS</name>
<organism evidence="1 2">
    <name type="scientific">Oncorhynchus tshawytscha</name>
    <name type="common">Chinook salmon</name>
    <name type="synonym">Salmo tshawytscha</name>
    <dbReference type="NCBI Taxonomy" id="74940"/>
    <lineage>
        <taxon>Eukaryota</taxon>
        <taxon>Metazoa</taxon>
        <taxon>Chordata</taxon>
        <taxon>Craniata</taxon>
        <taxon>Vertebrata</taxon>
        <taxon>Euteleostomi</taxon>
        <taxon>Actinopterygii</taxon>
        <taxon>Neopterygii</taxon>
        <taxon>Teleostei</taxon>
        <taxon>Protacanthopterygii</taxon>
        <taxon>Salmoniformes</taxon>
        <taxon>Salmonidae</taxon>
        <taxon>Salmoninae</taxon>
        <taxon>Oncorhynchus</taxon>
    </lineage>
</organism>
<reference evidence="1" key="1">
    <citation type="submission" date="2025-08" db="UniProtKB">
        <authorList>
            <consortium name="Ensembl"/>
        </authorList>
    </citation>
    <scope>IDENTIFICATION</scope>
</reference>
<dbReference type="Ensembl" id="ENSOTST00005098060.2">
    <property type="protein sequence ID" value="ENSOTSP00005090358.1"/>
    <property type="gene ID" value="ENSOTSG00005042432.2"/>
</dbReference>
<dbReference type="AlphaFoldDB" id="A0A8C8MHQ4"/>
<dbReference type="Proteomes" id="UP000694402">
    <property type="component" value="Unassembled WGS sequence"/>
</dbReference>
<sequence length="66" mass="7499">MFITDAQTYKLDGSTHDSAWGLKTYQDETRQFVPEHPDFLGARVSTAFPCCATQWPRSSLGREGWC</sequence>
<accession>A0A8C8MHQ4</accession>
<protein>
    <submittedName>
        <fullName evidence="1">Uncharacterized protein</fullName>
    </submittedName>
</protein>
<dbReference type="GeneTree" id="ENSGT00990000211085"/>